<keyword evidence="6 13" id="KW-0443">Lipid metabolism</keyword>
<dbReference type="Gene3D" id="3.40.50.720">
    <property type="entry name" value="NAD(P)-binding Rossmann-like Domain"/>
    <property type="match status" value="1"/>
</dbReference>
<feature type="domain" description="Glycerol-3-phosphate dehydrogenase NAD-dependent C-terminal" evidence="19">
    <location>
        <begin position="181"/>
        <end position="321"/>
    </location>
</feature>
<dbReference type="HAMAP" id="MF_00394">
    <property type="entry name" value="NAD_Glyc3P_dehydrog"/>
    <property type="match status" value="1"/>
</dbReference>
<evidence type="ECO:0000256" key="6">
    <source>
        <dbReference type="ARBA" id="ARBA00023098"/>
    </source>
</evidence>
<evidence type="ECO:0000256" key="2">
    <source>
        <dbReference type="ARBA" id="ARBA00022516"/>
    </source>
</evidence>
<feature type="active site" description="Proton acceptor" evidence="13 14">
    <location>
        <position position="192"/>
    </location>
</feature>
<feature type="binding site" evidence="16">
    <location>
        <begin position="11"/>
        <end position="16"/>
    </location>
    <ligand>
        <name>NAD(+)</name>
        <dbReference type="ChEBI" id="CHEBI:57540"/>
    </ligand>
</feature>
<evidence type="ECO:0000256" key="16">
    <source>
        <dbReference type="PIRSR" id="PIRSR000114-3"/>
    </source>
</evidence>
<feature type="binding site" evidence="13">
    <location>
        <position position="192"/>
    </location>
    <ligand>
        <name>sn-glycerol 3-phosphate</name>
        <dbReference type="ChEBI" id="CHEBI:57597"/>
    </ligand>
</feature>
<keyword evidence="13" id="KW-0547">Nucleotide-binding</keyword>
<evidence type="ECO:0000259" key="19">
    <source>
        <dbReference type="Pfam" id="PF07479"/>
    </source>
</evidence>
<evidence type="ECO:0000256" key="11">
    <source>
        <dbReference type="ARBA" id="ARBA00069372"/>
    </source>
</evidence>
<comment type="similarity">
    <text evidence="1 13 17">Belongs to the NAD-dependent glycerol-3-phosphate dehydrogenase family.</text>
</comment>
<evidence type="ECO:0000313" key="20">
    <source>
        <dbReference type="EMBL" id="OGW99054.1"/>
    </source>
</evidence>
<dbReference type="GO" id="GO:0006650">
    <property type="term" value="P:glycerophospholipid metabolic process"/>
    <property type="evidence" value="ECO:0007669"/>
    <property type="project" value="UniProtKB-UniRule"/>
</dbReference>
<comment type="catalytic activity">
    <reaction evidence="9">
        <text>sn-glycerol 3-phosphate + NADP(+) = dihydroxyacetone phosphate + NADPH + H(+)</text>
        <dbReference type="Rhea" id="RHEA:11096"/>
        <dbReference type="ChEBI" id="CHEBI:15378"/>
        <dbReference type="ChEBI" id="CHEBI:57597"/>
        <dbReference type="ChEBI" id="CHEBI:57642"/>
        <dbReference type="ChEBI" id="CHEBI:57783"/>
        <dbReference type="ChEBI" id="CHEBI:58349"/>
        <dbReference type="EC" id="1.1.1.94"/>
    </reaction>
    <physiologicalReaction direction="right-to-left" evidence="9">
        <dbReference type="Rhea" id="RHEA:11098"/>
    </physiologicalReaction>
</comment>
<dbReference type="PANTHER" id="PTHR11728:SF1">
    <property type="entry name" value="GLYCEROL-3-PHOSPHATE DEHYDROGENASE [NAD(+)] 2, CHLOROPLASTIC"/>
    <property type="match status" value="1"/>
</dbReference>
<evidence type="ECO:0000256" key="4">
    <source>
        <dbReference type="ARBA" id="ARBA00023002"/>
    </source>
</evidence>
<dbReference type="UniPathway" id="UPA00940"/>
<accession>A0A1G1L1P0</accession>
<comment type="subcellular location">
    <subcellularLocation>
        <location evidence="13">Cytoplasm</location>
    </subcellularLocation>
</comment>
<dbReference type="NCBIfam" id="NF000942">
    <property type="entry name" value="PRK00094.1-4"/>
    <property type="match status" value="1"/>
</dbReference>
<feature type="binding site" evidence="15">
    <location>
        <begin position="256"/>
        <end position="257"/>
    </location>
    <ligand>
        <name>substrate</name>
    </ligand>
</feature>
<feature type="binding site" evidence="13">
    <location>
        <position position="282"/>
    </location>
    <ligand>
        <name>NADPH</name>
        <dbReference type="ChEBI" id="CHEBI:57783"/>
    </ligand>
</feature>
<evidence type="ECO:0000256" key="8">
    <source>
        <dbReference type="ARBA" id="ARBA00023264"/>
    </source>
</evidence>
<dbReference type="EMBL" id="MHFR01000016">
    <property type="protein sequence ID" value="OGW99054.1"/>
    <property type="molecule type" value="Genomic_DNA"/>
</dbReference>
<dbReference type="GO" id="GO:0141153">
    <property type="term" value="F:glycerol-3-phosphate dehydrogenase (NADP+) activity"/>
    <property type="evidence" value="ECO:0007669"/>
    <property type="project" value="RHEA"/>
</dbReference>
<keyword evidence="2 13" id="KW-0444">Lipid biosynthesis</keyword>
<dbReference type="GO" id="GO:0008654">
    <property type="term" value="P:phospholipid biosynthetic process"/>
    <property type="evidence" value="ECO:0007669"/>
    <property type="project" value="UniProtKB-KW"/>
</dbReference>
<keyword evidence="4 13" id="KW-0560">Oxidoreductase</keyword>
<evidence type="ECO:0000256" key="5">
    <source>
        <dbReference type="ARBA" id="ARBA00023027"/>
    </source>
</evidence>
<feature type="binding site" evidence="13">
    <location>
        <position position="256"/>
    </location>
    <ligand>
        <name>NADPH</name>
        <dbReference type="ChEBI" id="CHEBI:57783"/>
    </ligand>
</feature>
<feature type="binding site" evidence="13">
    <location>
        <position position="280"/>
    </location>
    <ligand>
        <name>NADPH</name>
        <dbReference type="ChEBI" id="CHEBI:57783"/>
    </ligand>
</feature>
<evidence type="ECO:0000256" key="12">
    <source>
        <dbReference type="ARBA" id="ARBA00080511"/>
    </source>
</evidence>
<evidence type="ECO:0000313" key="21">
    <source>
        <dbReference type="Proteomes" id="UP000178187"/>
    </source>
</evidence>
<feature type="binding site" evidence="16">
    <location>
        <position position="256"/>
    </location>
    <ligand>
        <name>NAD(+)</name>
        <dbReference type="ChEBI" id="CHEBI:57540"/>
    </ligand>
</feature>
<dbReference type="PROSITE" id="PS00957">
    <property type="entry name" value="NAD_G3PDH"/>
    <property type="match status" value="1"/>
</dbReference>
<sequence>MTKKYKVSILGDGGWGTALAILNARRENEVMLWSAFHDYVQVLEETRENKKFLPDVKIPPQVQMTSDIGEAVKFADLVVLAIPSLYLRNVLFKLKEFDLKNKVLVSVAKGIELKTLTRPSEIIRSVLGNVDLAVLSGPSHAEEVARDLPTVVVVGSDNPKISQIVQEAFRDTFFRVYVQNDVTGIELGGVLKNVIALGAGISDGLGFGANAKAALLTRGLLEMVRLGAKMGANPNTFFGLAGLGDLITTCISPYGRNLYVGREIGKGRKLKEILGKMEMVAEGVETARCAYALAEKYQLHAPIITEIYKMLYEDKDPRQAIVDLMTREAHEEMKQY</sequence>
<dbReference type="NCBIfam" id="NF000940">
    <property type="entry name" value="PRK00094.1-2"/>
    <property type="match status" value="1"/>
</dbReference>
<dbReference type="SUPFAM" id="SSF51735">
    <property type="entry name" value="NAD(P)-binding Rossmann-fold domains"/>
    <property type="match status" value="1"/>
</dbReference>
<keyword evidence="7 13" id="KW-0594">Phospholipid biosynthesis</keyword>
<organism evidence="20 21">
    <name type="scientific">Candidatus Danuiimicrobium aquiferis</name>
    <dbReference type="NCBI Taxonomy" id="1801832"/>
    <lineage>
        <taxon>Bacteria</taxon>
        <taxon>Pseudomonadati</taxon>
        <taxon>Candidatus Omnitrophota</taxon>
        <taxon>Candidatus Danuiimicrobium</taxon>
    </lineage>
</organism>
<feature type="domain" description="Glycerol-3-phosphate dehydrogenase NAD-dependent N-terminal" evidence="18">
    <location>
        <begin position="6"/>
        <end position="160"/>
    </location>
</feature>
<dbReference type="InterPro" id="IPR036291">
    <property type="entry name" value="NAD(P)-bd_dom_sf"/>
</dbReference>
<dbReference type="EC" id="1.1.1.94" evidence="10 13"/>
<dbReference type="FunFam" id="3.40.50.720:FF:000019">
    <property type="entry name" value="Glycerol-3-phosphate dehydrogenase [NAD(P)+]"/>
    <property type="match status" value="1"/>
</dbReference>
<dbReference type="SUPFAM" id="SSF48179">
    <property type="entry name" value="6-phosphogluconate dehydrogenase C-terminal domain-like"/>
    <property type="match status" value="1"/>
</dbReference>
<feature type="binding site" evidence="13">
    <location>
        <position position="256"/>
    </location>
    <ligand>
        <name>sn-glycerol 3-phosphate</name>
        <dbReference type="ChEBI" id="CHEBI:57597"/>
    </ligand>
</feature>
<feature type="binding site" evidence="13">
    <location>
        <position position="139"/>
    </location>
    <ligand>
        <name>sn-glycerol 3-phosphate</name>
        <dbReference type="ChEBI" id="CHEBI:57597"/>
    </ligand>
</feature>
<evidence type="ECO:0000256" key="14">
    <source>
        <dbReference type="PIRSR" id="PIRSR000114-1"/>
    </source>
</evidence>
<name>A0A1G1L1P0_9BACT</name>
<dbReference type="GO" id="GO:0046168">
    <property type="term" value="P:glycerol-3-phosphate catabolic process"/>
    <property type="evidence" value="ECO:0007669"/>
    <property type="project" value="InterPro"/>
</dbReference>
<keyword evidence="3 13" id="KW-0521">NADP</keyword>
<dbReference type="GO" id="GO:0051287">
    <property type="term" value="F:NAD binding"/>
    <property type="evidence" value="ECO:0007669"/>
    <property type="project" value="InterPro"/>
</dbReference>
<dbReference type="PANTHER" id="PTHR11728">
    <property type="entry name" value="GLYCEROL-3-PHOSPHATE DEHYDROGENASE"/>
    <property type="match status" value="1"/>
</dbReference>
<dbReference type="FunFam" id="1.10.1040.10:FF:000001">
    <property type="entry name" value="Glycerol-3-phosphate dehydrogenase [NAD(P)+]"/>
    <property type="match status" value="1"/>
</dbReference>
<dbReference type="PIRSF" id="PIRSF000114">
    <property type="entry name" value="Glycerol-3-P_dh"/>
    <property type="match status" value="1"/>
</dbReference>
<comment type="pathway">
    <text evidence="13">Membrane lipid metabolism; glycerophospholipid metabolism.</text>
</comment>
<evidence type="ECO:0000256" key="17">
    <source>
        <dbReference type="RuleBase" id="RU000437"/>
    </source>
</evidence>
<comment type="caution">
    <text evidence="20">The sequence shown here is derived from an EMBL/GenBank/DDBJ whole genome shotgun (WGS) entry which is preliminary data.</text>
</comment>
<dbReference type="InterPro" id="IPR008927">
    <property type="entry name" value="6-PGluconate_DH-like_C_sf"/>
</dbReference>
<dbReference type="InterPro" id="IPR006109">
    <property type="entry name" value="G3P_DH_NAD-dep_C"/>
</dbReference>
<feature type="binding site" evidence="13">
    <location>
        <position position="109"/>
    </location>
    <ligand>
        <name>sn-glycerol 3-phosphate</name>
        <dbReference type="ChEBI" id="CHEBI:57597"/>
    </ligand>
</feature>
<dbReference type="InterPro" id="IPR013328">
    <property type="entry name" value="6PGD_dom2"/>
</dbReference>
<evidence type="ECO:0000256" key="3">
    <source>
        <dbReference type="ARBA" id="ARBA00022857"/>
    </source>
</evidence>
<feature type="binding site" evidence="13">
    <location>
        <position position="141"/>
    </location>
    <ligand>
        <name>NADPH</name>
        <dbReference type="ChEBI" id="CHEBI:57783"/>
    </ligand>
</feature>
<feature type="binding site" evidence="13">
    <location>
        <position position="137"/>
    </location>
    <ligand>
        <name>sn-glycerol 3-phosphate</name>
        <dbReference type="ChEBI" id="CHEBI:57597"/>
    </ligand>
</feature>
<dbReference type="Pfam" id="PF07479">
    <property type="entry name" value="NAD_Gly3P_dh_C"/>
    <property type="match status" value="1"/>
</dbReference>
<dbReference type="InterPro" id="IPR011128">
    <property type="entry name" value="G3P_DH_NAD-dep_N"/>
</dbReference>
<dbReference type="Gene3D" id="1.10.1040.10">
    <property type="entry name" value="N-(1-d-carboxylethyl)-l-norvaline Dehydrogenase, domain 2"/>
    <property type="match status" value="1"/>
</dbReference>
<keyword evidence="8 13" id="KW-1208">Phospholipid metabolism</keyword>
<evidence type="ECO:0000256" key="10">
    <source>
        <dbReference type="ARBA" id="ARBA00066687"/>
    </source>
</evidence>
<protein>
    <recommendedName>
        <fullName evidence="11 13">Glycerol-3-phosphate dehydrogenase [NAD(P)+]</fullName>
        <ecNumber evidence="10 13">1.1.1.94</ecNumber>
    </recommendedName>
    <alternativeName>
        <fullName evidence="13">NAD(P)(+)-dependent glycerol-3-phosphate dehydrogenase</fullName>
    </alternativeName>
    <alternativeName>
        <fullName evidence="12 13">NAD(P)H-dependent dihydroxyacetone-phosphate reductase</fullName>
    </alternativeName>
</protein>
<dbReference type="GO" id="GO:0141152">
    <property type="term" value="F:glycerol-3-phosphate dehydrogenase (NAD+) activity"/>
    <property type="evidence" value="ECO:0007669"/>
    <property type="project" value="RHEA"/>
</dbReference>
<evidence type="ECO:0000256" key="15">
    <source>
        <dbReference type="PIRSR" id="PIRSR000114-2"/>
    </source>
</evidence>
<feature type="binding site" evidence="15">
    <location>
        <position position="109"/>
    </location>
    <ligand>
        <name>substrate</name>
    </ligand>
</feature>
<dbReference type="Proteomes" id="UP000178187">
    <property type="component" value="Unassembled WGS sequence"/>
</dbReference>
<dbReference type="AlphaFoldDB" id="A0A1G1L1P0"/>
<comment type="catalytic activity">
    <reaction evidence="13">
        <text>sn-glycerol 3-phosphate + NAD(+) = dihydroxyacetone phosphate + NADH + H(+)</text>
        <dbReference type="Rhea" id="RHEA:11092"/>
        <dbReference type="ChEBI" id="CHEBI:15378"/>
        <dbReference type="ChEBI" id="CHEBI:57540"/>
        <dbReference type="ChEBI" id="CHEBI:57597"/>
        <dbReference type="ChEBI" id="CHEBI:57642"/>
        <dbReference type="ChEBI" id="CHEBI:57945"/>
        <dbReference type="EC" id="1.1.1.94"/>
    </reaction>
</comment>
<gene>
    <name evidence="13" type="primary">gpsA</name>
    <name evidence="20" type="ORF">A3G33_01375</name>
</gene>
<dbReference type="GO" id="GO:0005829">
    <property type="term" value="C:cytosol"/>
    <property type="evidence" value="ECO:0007669"/>
    <property type="project" value="TreeGrafter"/>
</dbReference>
<evidence type="ECO:0000256" key="9">
    <source>
        <dbReference type="ARBA" id="ARBA00052716"/>
    </source>
</evidence>
<comment type="function">
    <text evidence="13">Catalyzes the reduction of the glycolytic intermediate dihydroxyacetone phosphate (DHAP) to sn-glycerol 3-phosphate (G3P), the key precursor for phospholipid synthesis.</text>
</comment>
<keyword evidence="13" id="KW-0963">Cytoplasm</keyword>
<dbReference type="PRINTS" id="PR00077">
    <property type="entry name" value="GPDHDRGNASE"/>
</dbReference>
<feature type="binding site" evidence="13">
    <location>
        <position position="15"/>
    </location>
    <ligand>
        <name>NADPH</name>
        <dbReference type="ChEBI" id="CHEBI:57783"/>
    </ligand>
</feature>
<feature type="binding site" evidence="13">
    <location>
        <position position="245"/>
    </location>
    <ligand>
        <name>sn-glycerol 3-phosphate</name>
        <dbReference type="ChEBI" id="CHEBI:57597"/>
    </ligand>
</feature>
<dbReference type="Pfam" id="PF01210">
    <property type="entry name" value="NAD_Gly3P_dh_N"/>
    <property type="match status" value="1"/>
</dbReference>
<dbReference type="InterPro" id="IPR006168">
    <property type="entry name" value="G3P_DH_NAD-dep"/>
</dbReference>
<feature type="binding site" evidence="13">
    <location>
        <position position="109"/>
    </location>
    <ligand>
        <name>NADPH</name>
        <dbReference type="ChEBI" id="CHEBI:57783"/>
    </ligand>
</feature>
<comment type="caution">
    <text evidence="13">Lacks conserved residue(s) required for the propagation of feature annotation.</text>
</comment>
<evidence type="ECO:0000256" key="13">
    <source>
        <dbReference type="HAMAP-Rule" id="MF_00394"/>
    </source>
</evidence>
<feature type="binding site" evidence="13">
    <location>
        <position position="257"/>
    </location>
    <ligand>
        <name>sn-glycerol 3-phosphate</name>
        <dbReference type="ChEBI" id="CHEBI:57597"/>
    </ligand>
</feature>
<proteinExistence type="inferred from homology"/>
<keyword evidence="5 13" id="KW-0520">NAD</keyword>
<dbReference type="GO" id="GO:0005975">
    <property type="term" value="P:carbohydrate metabolic process"/>
    <property type="evidence" value="ECO:0007669"/>
    <property type="project" value="InterPro"/>
</dbReference>
<dbReference type="GO" id="GO:0046167">
    <property type="term" value="P:glycerol-3-phosphate biosynthetic process"/>
    <property type="evidence" value="ECO:0007669"/>
    <property type="project" value="UniProtKB-UniRule"/>
</dbReference>
<evidence type="ECO:0000256" key="7">
    <source>
        <dbReference type="ARBA" id="ARBA00023209"/>
    </source>
</evidence>
<reference evidence="20 21" key="1">
    <citation type="journal article" date="2016" name="Nat. Commun.">
        <title>Thousands of microbial genomes shed light on interconnected biogeochemical processes in an aquifer system.</title>
        <authorList>
            <person name="Anantharaman K."/>
            <person name="Brown C.T."/>
            <person name="Hug L.A."/>
            <person name="Sharon I."/>
            <person name="Castelle C.J."/>
            <person name="Probst A.J."/>
            <person name="Thomas B.C."/>
            <person name="Singh A."/>
            <person name="Wilkins M.J."/>
            <person name="Karaoz U."/>
            <person name="Brodie E.L."/>
            <person name="Williams K.H."/>
            <person name="Hubbard S.S."/>
            <person name="Banfield J.F."/>
        </authorList>
    </citation>
    <scope>NUCLEOTIDE SEQUENCE [LARGE SCALE GENOMIC DNA]</scope>
</reference>
<evidence type="ECO:0000259" key="18">
    <source>
        <dbReference type="Pfam" id="PF01210"/>
    </source>
</evidence>
<feature type="binding site" evidence="16">
    <location>
        <position position="141"/>
    </location>
    <ligand>
        <name>NAD(+)</name>
        <dbReference type="ChEBI" id="CHEBI:57540"/>
    </ligand>
</feature>
<evidence type="ECO:0000256" key="1">
    <source>
        <dbReference type="ARBA" id="ARBA00011009"/>
    </source>
</evidence>